<dbReference type="GO" id="GO:0012505">
    <property type="term" value="C:endomembrane system"/>
    <property type="evidence" value="ECO:0007669"/>
    <property type="project" value="UniProtKB-SubCell"/>
</dbReference>
<dbReference type="RefSeq" id="WP_041016506.1">
    <property type="nucleotide sequence ID" value="NZ_CCEJ010000001.1"/>
</dbReference>
<dbReference type="eggNOG" id="COG4122">
    <property type="taxonomic scope" value="Bacteria"/>
</dbReference>
<evidence type="ECO:0000313" key="7">
    <source>
        <dbReference type="Proteomes" id="UP000031552"/>
    </source>
</evidence>
<reference evidence="6" key="2">
    <citation type="submission" date="2014-09" db="EMBL/GenBank/DDBJ databases">
        <title>Criblamydia sequanensis harbors a mega-plasmid encoding arsenite resistance.</title>
        <authorList>
            <person name="Bertelli C."/>
            <person name="Goesmann A."/>
            <person name="Greub G."/>
        </authorList>
    </citation>
    <scope>NUCLEOTIDE SEQUENCE [LARGE SCALE GENOMIC DNA]</scope>
    <source>
        <strain evidence="6">CRIB-18</strain>
    </source>
</reference>
<dbReference type="STRING" id="1437425.CSEC_0163"/>
<protein>
    <submittedName>
        <fullName evidence="6">Conserved putative secreted protein</fullName>
    </submittedName>
</protein>
<keyword evidence="5" id="KW-0472">Membrane</keyword>
<gene>
    <name evidence="6" type="ORF">CSEC_0163</name>
</gene>
<dbReference type="EMBL" id="CCEJ010000001">
    <property type="protein sequence ID" value="CDR33003.1"/>
    <property type="molecule type" value="Genomic_DNA"/>
</dbReference>
<dbReference type="PANTHER" id="PTHR31444">
    <property type="entry name" value="OS11G0490100 PROTEIN"/>
    <property type="match status" value="1"/>
</dbReference>
<accession>A0A090D0B0</accession>
<dbReference type="Pfam" id="PF21729">
    <property type="entry name" value="IRX15_IRX15L_GXM"/>
    <property type="match status" value="2"/>
</dbReference>
<dbReference type="GO" id="GO:0045492">
    <property type="term" value="P:xylan biosynthetic process"/>
    <property type="evidence" value="ECO:0007669"/>
    <property type="project" value="InterPro"/>
</dbReference>
<evidence type="ECO:0000313" key="6">
    <source>
        <dbReference type="EMBL" id="CDR33003.1"/>
    </source>
</evidence>
<evidence type="ECO:0000256" key="4">
    <source>
        <dbReference type="ARBA" id="ARBA00022989"/>
    </source>
</evidence>
<comment type="caution">
    <text evidence="6">The sequence shown here is derived from an EMBL/GenBank/DDBJ whole genome shotgun (WGS) entry which is preliminary data.</text>
</comment>
<evidence type="ECO:0000256" key="3">
    <source>
        <dbReference type="ARBA" id="ARBA00022692"/>
    </source>
</evidence>
<evidence type="ECO:0000256" key="5">
    <source>
        <dbReference type="ARBA" id="ARBA00023136"/>
    </source>
</evidence>
<dbReference type="GO" id="GO:0016020">
    <property type="term" value="C:membrane"/>
    <property type="evidence" value="ECO:0007669"/>
    <property type="project" value="UniProtKB-SubCell"/>
</dbReference>
<dbReference type="InterPro" id="IPR006514">
    <property type="entry name" value="IRX15/GXM/AGM"/>
</dbReference>
<keyword evidence="7" id="KW-1185">Reference proteome</keyword>
<evidence type="ECO:0000256" key="1">
    <source>
        <dbReference type="ARBA" id="ARBA00004167"/>
    </source>
</evidence>
<organism evidence="6 7">
    <name type="scientific">Candidatus Criblamydia sequanensis CRIB-18</name>
    <dbReference type="NCBI Taxonomy" id="1437425"/>
    <lineage>
        <taxon>Bacteria</taxon>
        <taxon>Pseudomonadati</taxon>
        <taxon>Chlamydiota</taxon>
        <taxon>Chlamydiia</taxon>
        <taxon>Parachlamydiales</taxon>
        <taxon>Candidatus Criblamydiaceae</taxon>
        <taxon>Candidatus Criblamydia</taxon>
    </lineage>
</organism>
<keyword evidence="3" id="KW-0812">Transmembrane</keyword>
<keyword evidence="4" id="KW-1133">Transmembrane helix</keyword>
<dbReference type="OrthoDB" id="460413at2"/>
<dbReference type="Gene3D" id="3.40.50.150">
    <property type="entry name" value="Vaccinia Virus protein VP39"/>
    <property type="match status" value="1"/>
</dbReference>
<dbReference type="AlphaFoldDB" id="A0A090D0B0"/>
<sequence>MKAIFLIFLSSLIPFFLLSLPPKIQTRIEQLVRDNPRQLSYAEYALLAETVLDRTPCNFLVFGVGRDSRLWVDLNKAGSTYFLEDNPYWLNLIKGQIPDLNAYPVVYNTKRKEWKYLLKKPEVLQLELPEELNKIKWDIIFVDAPAGWDDECPGRMKSIVAAASFAHAQKDVHVFVHDCDRTVEAIYSSEYLKDKNLIKTIGKLRHYHIQ</sequence>
<reference evidence="6" key="1">
    <citation type="submission" date="2013-12" db="EMBL/GenBank/DDBJ databases">
        <authorList>
            <person name="Linke B."/>
        </authorList>
    </citation>
    <scope>NUCLEOTIDE SEQUENCE [LARGE SCALE GENOMIC DNA]</scope>
    <source>
        <strain evidence="6">CRIB-18</strain>
    </source>
</reference>
<dbReference type="InterPro" id="IPR029063">
    <property type="entry name" value="SAM-dependent_MTases_sf"/>
</dbReference>
<proteinExistence type="predicted"/>
<evidence type="ECO:0000256" key="2">
    <source>
        <dbReference type="ARBA" id="ARBA00004308"/>
    </source>
</evidence>
<dbReference type="Proteomes" id="UP000031552">
    <property type="component" value="Unassembled WGS sequence"/>
</dbReference>
<comment type="subcellular location">
    <subcellularLocation>
        <location evidence="2">Endomembrane system</location>
    </subcellularLocation>
    <subcellularLocation>
        <location evidence="1">Membrane</location>
        <topology evidence="1">Single-pass membrane protein</topology>
    </subcellularLocation>
</comment>
<name>A0A090D0B0_9BACT</name>